<evidence type="ECO:0000313" key="1">
    <source>
        <dbReference type="EMBL" id="MEQ2219876.1"/>
    </source>
</evidence>
<name>A0ABV0SJ67_9TELE</name>
<organism evidence="1 2">
    <name type="scientific">Xenoophorus captivus</name>
    <dbReference type="NCBI Taxonomy" id="1517983"/>
    <lineage>
        <taxon>Eukaryota</taxon>
        <taxon>Metazoa</taxon>
        <taxon>Chordata</taxon>
        <taxon>Craniata</taxon>
        <taxon>Vertebrata</taxon>
        <taxon>Euteleostomi</taxon>
        <taxon>Actinopterygii</taxon>
        <taxon>Neopterygii</taxon>
        <taxon>Teleostei</taxon>
        <taxon>Neoteleostei</taxon>
        <taxon>Acanthomorphata</taxon>
        <taxon>Ovalentaria</taxon>
        <taxon>Atherinomorphae</taxon>
        <taxon>Cyprinodontiformes</taxon>
        <taxon>Goodeidae</taxon>
        <taxon>Xenoophorus</taxon>
    </lineage>
</organism>
<proteinExistence type="predicted"/>
<keyword evidence="2" id="KW-1185">Reference proteome</keyword>
<comment type="caution">
    <text evidence="1">The sequence shown here is derived from an EMBL/GenBank/DDBJ whole genome shotgun (WGS) entry which is preliminary data.</text>
</comment>
<evidence type="ECO:0000313" key="2">
    <source>
        <dbReference type="Proteomes" id="UP001434883"/>
    </source>
</evidence>
<protein>
    <submittedName>
        <fullName evidence="1">Uncharacterized protein</fullName>
    </submittedName>
</protein>
<dbReference type="Proteomes" id="UP001434883">
    <property type="component" value="Unassembled WGS sequence"/>
</dbReference>
<accession>A0ABV0SJ67</accession>
<dbReference type="EMBL" id="JAHRIN010082307">
    <property type="protein sequence ID" value="MEQ2219876.1"/>
    <property type="molecule type" value="Genomic_DNA"/>
</dbReference>
<reference evidence="1 2" key="1">
    <citation type="submission" date="2021-06" db="EMBL/GenBank/DDBJ databases">
        <authorList>
            <person name="Palmer J.M."/>
        </authorList>
    </citation>
    <scope>NUCLEOTIDE SEQUENCE [LARGE SCALE GENOMIC DNA]</scope>
    <source>
        <strain evidence="1 2">XC_2019</strain>
        <tissue evidence="1">Muscle</tissue>
    </source>
</reference>
<sequence length="109" mass="12202">MQHLAANTKGPKLSQEVQSALSLLVDGFTVASPLQSVVQVNTEIFILLHHLHFFSHDGNSVWPIPVSLKIYDHLLCFIHLQDDNVTPECYTTPSLFSRSSRTCRVGSRN</sequence>
<gene>
    <name evidence="1" type="ORF">XENOCAPTIV_026638</name>
</gene>